<dbReference type="Pfam" id="PF04773">
    <property type="entry name" value="FecR"/>
    <property type="match status" value="1"/>
</dbReference>
<dbReference type="EMBL" id="PEWV01000028">
    <property type="protein sequence ID" value="PIU41910.1"/>
    <property type="molecule type" value="Genomic_DNA"/>
</dbReference>
<comment type="caution">
    <text evidence="3">The sequence shown here is derived from an EMBL/GenBank/DDBJ whole genome shotgun (WGS) entry which is preliminary data.</text>
</comment>
<dbReference type="PANTHER" id="PTHR38731">
    <property type="entry name" value="LIPL45-RELATED LIPOPROTEIN-RELATED"/>
    <property type="match status" value="1"/>
</dbReference>
<dbReference type="AlphaFoldDB" id="A0A2J0KZR3"/>
<sequence>MTTRLLGFISVILISLIAAVCVSVSWAGNEGPFARLISFGGIVSIEREAASLPVEKGMNLQKGDKIRTDAASFADVAFEKDKKNVIRIDQDSEVVLKNIDPNATEIDLFGGKVLSRVKKLNKKSTFTVKTPISVTGARGSGWAVSTGTNDAVESHEDKIFVAGLDANGNPIGETDVYAGWKIFVNQFEGPAGLTELSESEREKWNSWKESLGESGDTGSGDTGNTDIEKAADKIEQGLTEKKEDLFESGDTDRVDKRIEGGSEQDDDNGHPGTTPF</sequence>
<protein>
    <recommendedName>
        <fullName evidence="2">FecR protein domain-containing protein</fullName>
    </recommendedName>
</protein>
<accession>A0A2J0KZR3</accession>
<reference evidence="3 4" key="1">
    <citation type="submission" date="2017-09" db="EMBL/GenBank/DDBJ databases">
        <title>Depth-based differentiation of microbial function through sediment-hosted aquifers and enrichment of novel symbionts in the deep terrestrial subsurface.</title>
        <authorList>
            <person name="Probst A.J."/>
            <person name="Ladd B."/>
            <person name="Jarett J.K."/>
            <person name="Geller-Mcgrath D.E."/>
            <person name="Sieber C.M."/>
            <person name="Emerson J.B."/>
            <person name="Anantharaman K."/>
            <person name="Thomas B.C."/>
            <person name="Malmstrom R."/>
            <person name="Stieglmeier M."/>
            <person name="Klingl A."/>
            <person name="Woyke T."/>
            <person name="Ryan C.M."/>
            <person name="Banfield J.F."/>
        </authorList>
    </citation>
    <scope>NUCLEOTIDE SEQUENCE [LARGE SCALE GENOMIC DNA]</scope>
    <source>
        <strain evidence="3">CG07_land_8_20_14_0_80_42_15</strain>
    </source>
</reference>
<dbReference type="InterPro" id="IPR006860">
    <property type="entry name" value="FecR"/>
</dbReference>
<name>A0A2J0KZR3_9BACT</name>
<feature type="compositionally biased region" description="Basic and acidic residues" evidence="1">
    <location>
        <begin position="226"/>
        <end position="260"/>
    </location>
</feature>
<evidence type="ECO:0000313" key="4">
    <source>
        <dbReference type="Proteomes" id="UP000230052"/>
    </source>
</evidence>
<feature type="region of interest" description="Disordered" evidence="1">
    <location>
        <begin position="198"/>
        <end position="276"/>
    </location>
</feature>
<dbReference type="Proteomes" id="UP000230052">
    <property type="component" value="Unassembled WGS sequence"/>
</dbReference>
<organism evidence="3 4">
    <name type="scientific">Candidatus Aquitaenariimonas noxiae</name>
    <dbReference type="NCBI Taxonomy" id="1974741"/>
    <lineage>
        <taxon>Bacteria</taxon>
        <taxon>Pseudomonadati</taxon>
        <taxon>Candidatus Omnitrophota</taxon>
        <taxon>Candidatus Aquitaenariimonas</taxon>
    </lineage>
</organism>
<feature type="domain" description="FecR protein" evidence="2">
    <location>
        <begin position="64"/>
        <end position="147"/>
    </location>
</feature>
<gene>
    <name evidence="3" type="ORF">COS99_02975</name>
</gene>
<evidence type="ECO:0000313" key="3">
    <source>
        <dbReference type="EMBL" id="PIU41910.1"/>
    </source>
</evidence>
<dbReference type="PANTHER" id="PTHR38731:SF1">
    <property type="entry name" value="FECR PROTEIN DOMAIN-CONTAINING PROTEIN"/>
    <property type="match status" value="1"/>
</dbReference>
<evidence type="ECO:0000256" key="1">
    <source>
        <dbReference type="SAM" id="MobiDB-lite"/>
    </source>
</evidence>
<evidence type="ECO:0000259" key="2">
    <source>
        <dbReference type="Pfam" id="PF04773"/>
    </source>
</evidence>
<proteinExistence type="predicted"/>